<feature type="transmembrane region" description="Helical" evidence="1">
    <location>
        <begin position="52"/>
        <end position="70"/>
    </location>
</feature>
<keyword evidence="1" id="KW-1133">Transmembrane helix</keyword>
<name>A0ABS1CSJ3_9PROT</name>
<organism evidence="2 3">
    <name type="scientific">Paracraurococcus ruber</name>
    <dbReference type="NCBI Taxonomy" id="77675"/>
    <lineage>
        <taxon>Bacteria</taxon>
        <taxon>Pseudomonadati</taxon>
        <taxon>Pseudomonadota</taxon>
        <taxon>Alphaproteobacteria</taxon>
        <taxon>Acetobacterales</taxon>
        <taxon>Roseomonadaceae</taxon>
        <taxon>Paracraurococcus</taxon>
    </lineage>
</organism>
<evidence type="ECO:0000313" key="2">
    <source>
        <dbReference type="EMBL" id="MBK1657431.1"/>
    </source>
</evidence>
<gene>
    <name evidence="2" type="ORF">CKO45_04205</name>
</gene>
<feature type="transmembrane region" description="Helical" evidence="1">
    <location>
        <begin position="82"/>
        <end position="101"/>
    </location>
</feature>
<dbReference type="Proteomes" id="UP000697995">
    <property type="component" value="Unassembled WGS sequence"/>
</dbReference>
<sequence>MPATAALPSRPHPGAAIPDRLGIRTPADAVDATIVLGAAPYWIWFWLQGSQFHGLLISHAVLLWILMRGIRDIGRRYPERSLTLASSGVFACLFVLWKVLFTDVARH</sequence>
<proteinExistence type="predicted"/>
<keyword evidence="1" id="KW-0812">Transmembrane</keyword>
<evidence type="ECO:0008006" key="4">
    <source>
        <dbReference type="Google" id="ProtNLM"/>
    </source>
</evidence>
<comment type="caution">
    <text evidence="2">The sequence shown here is derived from an EMBL/GenBank/DDBJ whole genome shotgun (WGS) entry which is preliminary data.</text>
</comment>
<dbReference type="RefSeq" id="WP_133217986.1">
    <property type="nucleotide sequence ID" value="NZ_NRSG01000017.1"/>
</dbReference>
<keyword evidence="1" id="KW-0472">Membrane</keyword>
<accession>A0ABS1CSJ3</accession>
<dbReference type="EMBL" id="NRSG01000017">
    <property type="protein sequence ID" value="MBK1657431.1"/>
    <property type="molecule type" value="Genomic_DNA"/>
</dbReference>
<protein>
    <recommendedName>
        <fullName evidence="4">MAPEG family protein</fullName>
    </recommendedName>
</protein>
<evidence type="ECO:0000256" key="1">
    <source>
        <dbReference type="SAM" id="Phobius"/>
    </source>
</evidence>
<reference evidence="2 3" key="1">
    <citation type="journal article" date="2020" name="Microorganisms">
        <title>Osmotic Adaptation and Compatible Solute Biosynthesis of Phototrophic Bacteria as Revealed from Genome Analyses.</title>
        <authorList>
            <person name="Imhoff J.F."/>
            <person name="Rahn T."/>
            <person name="Kunzel S."/>
            <person name="Keller A."/>
            <person name="Neulinger S.C."/>
        </authorList>
    </citation>
    <scope>NUCLEOTIDE SEQUENCE [LARGE SCALE GENOMIC DNA]</scope>
    <source>
        <strain evidence="2 3">DSM 15382</strain>
    </source>
</reference>
<evidence type="ECO:0000313" key="3">
    <source>
        <dbReference type="Proteomes" id="UP000697995"/>
    </source>
</evidence>
<keyword evidence="3" id="KW-1185">Reference proteome</keyword>